<evidence type="ECO:0000313" key="1">
    <source>
        <dbReference type="EMBL" id="MBP1872847.1"/>
    </source>
</evidence>
<evidence type="ECO:0000313" key="2">
    <source>
        <dbReference type="Proteomes" id="UP000823773"/>
    </source>
</evidence>
<dbReference type="EMBL" id="JAGGJR010000003">
    <property type="protein sequence ID" value="MBP1872847.1"/>
    <property type="molecule type" value="Genomic_DNA"/>
</dbReference>
<name>A0ACC5SVE8_ENSAD</name>
<organism evidence="1 2">
    <name type="scientific">Ensifer adhaerens</name>
    <name type="common">Sinorhizobium morelense</name>
    <dbReference type="NCBI Taxonomy" id="106592"/>
    <lineage>
        <taxon>Bacteria</taxon>
        <taxon>Pseudomonadati</taxon>
        <taxon>Pseudomonadota</taxon>
        <taxon>Alphaproteobacteria</taxon>
        <taxon>Hyphomicrobiales</taxon>
        <taxon>Rhizobiaceae</taxon>
        <taxon>Sinorhizobium/Ensifer group</taxon>
        <taxon>Ensifer</taxon>
    </lineage>
</organism>
<accession>A0ACC5SVE8</accession>
<protein>
    <submittedName>
        <fullName evidence="1">Uncharacterized protein</fullName>
    </submittedName>
</protein>
<sequence>MKPLSHFFSVIDAASGADDQPAIAAEFARISETTGRIAALVAAYERLSTKGAHRTFRATGEVGPLPAASPAKTGA</sequence>
<dbReference type="Proteomes" id="UP000823773">
    <property type="component" value="Unassembled WGS sequence"/>
</dbReference>
<comment type="caution">
    <text evidence="1">The sequence shown here is derived from an EMBL/GenBank/DDBJ whole genome shotgun (WGS) entry which is preliminary data.</text>
</comment>
<reference evidence="1" key="1">
    <citation type="submission" date="2021-03" db="EMBL/GenBank/DDBJ databases">
        <title>Genomic Encyclopedia of Type Strains, Phase IV (KMG-IV): sequencing the most valuable type-strain genomes for metagenomic binning, comparative biology and taxonomic classification.</title>
        <authorList>
            <person name="Goeker M."/>
        </authorList>
    </citation>
    <scope>NUCLEOTIDE SEQUENCE</scope>
    <source>
        <strain evidence="1">DSM 18131</strain>
    </source>
</reference>
<gene>
    <name evidence="1" type="ORF">J2Z19_002559</name>
</gene>
<keyword evidence="2" id="KW-1185">Reference proteome</keyword>
<proteinExistence type="predicted"/>